<sequence length="264" mass="27862">MDLGLSGKSVIVTGGGSNIGRAVVLGFAREGADITIGELDAGQGEAVAQEARRLGAAGAQAVATDVTDMAQVQRLVDAALQRCGKVDVLVNCVGWDQLMFFTQTTPDFWEKIVRINYFSVLNCTRAVLEPMIKAGSGAIVSLSSDASRQGEPREAVYGGIKAGINAFMKTIARENGRYGIRCNVVCPGVTIPETDGEVSQHSMWARKGAMFTDEQLEKVAKALPLRRIGRPNDVANAVLFLASDAASYVTGQVLSVSGGYSMVG</sequence>
<organism evidence="2 3">
    <name type="scientific">Vineibacter terrae</name>
    <dbReference type="NCBI Taxonomy" id="2586908"/>
    <lineage>
        <taxon>Bacteria</taxon>
        <taxon>Pseudomonadati</taxon>
        <taxon>Pseudomonadota</taxon>
        <taxon>Alphaproteobacteria</taxon>
        <taxon>Hyphomicrobiales</taxon>
        <taxon>Vineibacter</taxon>
    </lineage>
</organism>
<dbReference type="PRINTS" id="PR00081">
    <property type="entry name" value="GDHRDH"/>
</dbReference>
<dbReference type="PRINTS" id="PR00080">
    <property type="entry name" value="SDRFAMILY"/>
</dbReference>
<dbReference type="InterPro" id="IPR036291">
    <property type="entry name" value="NAD(P)-bd_dom_sf"/>
</dbReference>
<reference evidence="2 3" key="1">
    <citation type="submission" date="2019-06" db="EMBL/GenBank/DDBJ databases">
        <title>New taxonomy in bacterial strain CC-CFT640, isolated from vineyard.</title>
        <authorList>
            <person name="Lin S.-Y."/>
            <person name="Tsai C.-F."/>
            <person name="Young C.-C."/>
        </authorList>
    </citation>
    <scope>NUCLEOTIDE SEQUENCE [LARGE SCALE GENOMIC DNA]</scope>
    <source>
        <strain evidence="2 3">CC-CFT640</strain>
    </source>
</reference>
<evidence type="ECO:0000313" key="3">
    <source>
        <dbReference type="Proteomes" id="UP000321638"/>
    </source>
</evidence>
<dbReference type="AlphaFoldDB" id="A0A5C8PND7"/>
<dbReference type="Gene3D" id="3.40.50.720">
    <property type="entry name" value="NAD(P)-binding Rossmann-like Domain"/>
    <property type="match status" value="1"/>
</dbReference>
<comment type="caution">
    <text evidence="2">The sequence shown here is derived from an EMBL/GenBank/DDBJ whole genome shotgun (WGS) entry which is preliminary data.</text>
</comment>
<dbReference type="PANTHER" id="PTHR42760:SF40">
    <property type="entry name" value="3-OXOACYL-[ACYL-CARRIER-PROTEIN] REDUCTASE, CHLOROPLASTIC"/>
    <property type="match status" value="1"/>
</dbReference>
<dbReference type="Pfam" id="PF13561">
    <property type="entry name" value="adh_short_C2"/>
    <property type="match status" value="1"/>
</dbReference>
<name>A0A5C8PND7_9HYPH</name>
<dbReference type="OrthoDB" id="9809287at2"/>
<proteinExistence type="inferred from homology"/>
<dbReference type="Proteomes" id="UP000321638">
    <property type="component" value="Unassembled WGS sequence"/>
</dbReference>
<accession>A0A5C8PND7</accession>
<dbReference type="PANTHER" id="PTHR42760">
    <property type="entry name" value="SHORT-CHAIN DEHYDROGENASES/REDUCTASES FAMILY MEMBER"/>
    <property type="match status" value="1"/>
</dbReference>
<comment type="similarity">
    <text evidence="1">Belongs to the short-chain dehydrogenases/reductases (SDR) family.</text>
</comment>
<dbReference type="EMBL" id="VDUZ01000013">
    <property type="protein sequence ID" value="TXL75713.1"/>
    <property type="molecule type" value="Genomic_DNA"/>
</dbReference>
<dbReference type="SUPFAM" id="SSF51735">
    <property type="entry name" value="NAD(P)-binding Rossmann-fold domains"/>
    <property type="match status" value="1"/>
</dbReference>
<protein>
    <submittedName>
        <fullName evidence="2">SDR family oxidoreductase</fullName>
    </submittedName>
</protein>
<gene>
    <name evidence="2" type="ORF">FHP25_13775</name>
</gene>
<dbReference type="GO" id="GO:0016616">
    <property type="term" value="F:oxidoreductase activity, acting on the CH-OH group of donors, NAD or NADP as acceptor"/>
    <property type="evidence" value="ECO:0007669"/>
    <property type="project" value="TreeGrafter"/>
</dbReference>
<dbReference type="CDD" id="cd05233">
    <property type="entry name" value="SDR_c"/>
    <property type="match status" value="1"/>
</dbReference>
<evidence type="ECO:0000313" key="2">
    <source>
        <dbReference type="EMBL" id="TXL75713.1"/>
    </source>
</evidence>
<evidence type="ECO:0000256" key="1">
    <source>
        <dbReference type="ARBA" id="ARBA00006484"/>
    </source>
</evidence>
<dbReference type="InterPro" id="IPR002347">
    <property type="entry name" value="SDR_fam"/>
</dbReference>
<keyword evidence="3" id="KW-1185">Reference proteome</keyword>
<dbReference type="GO" id="GO:0030497">
    <property type="term" value="P:fatty acid elongation"/>
    <property type="evidence" value="ECO:0007669"/>
    <property type="project" value="TreeGrafter"/>
</dbReference>
<dbReference type="RefSeq" id="WP_147847516.1">
    <property type="nucleotide sequence ID" value="NZ_VDUZ01000013.1"/>
</dbReference>
<dbReference type="FunFam" id="3.40.50.720:FF:000084">
    <property type="entry name" value="Short-chain dehydrogenase reductase"/>
    <property type="match status" value="1"/>
</dbReference>